<feature type="chain" id="PRO_5044239158" evidence="2">
    <location>
        <begin position="25"/>
        <end position="66"/>
    </location>
</feature>
<organism evidence="3">
    <name type="scientific">Rouxiella sp. WC2420</name>
    <dbReference type="NCBI Taxonomy" id="3234145"/>
    <lineage>
        <taxon>Bacteria</taxon>
        <taxon>Pseudomonadati</taxon>
        <taxon>Pseudomonadota</taxon>
        <taxon>Gammaproteobacteria</taxon>
        <taxon>Enterobacterales</taxon>
        <taxon>Yersiniaceae</taxon>
        <taxon>Rouxiella</taxon>
    </lineage>
</organism>
<protein>
    <submittedName>
        <fullName evidence="3">Uncharacterized protein</fullName>
    </submittedName>
</protein>
<dbReference type="AlphaFoldDB" id="A0AB39VQS2"/>
<evidence type="ECO:0000313" key="3">
    <source>
        <dbReference type="EMBL" id="XDU72205.1"/>
    </source>
</evidence>
<name>A0AB39VQS2_9GAMM</name>
<dbReference type="EMBL" id="CP165628">
    <property type="protein sequence ID" value="XDU72205.1"/>
    <property type="molecule type" value="Genomic_DNA"/>
</dbReference>
<sequence length="66" mass="7453">MKKTTLAMIFTVLASNAVLATAHAEGPEGHRPPPPRHIVHHPVHRVIHHPAPRHQMPVRHEPVRHD</sequence>
<feature type="signal peptide" evidence="2">
    <location>
        <begin position="1"/>
        <end position="24"/>
    </location>
</feature>
<evidence type="ECO:0000256" key="2">
    <source>
        <dbReference type="SAM" id="SignalP"/>
    </source>
</evidence>
<feature type="region of interest" description="Disordered" evidence="1">
    <location>
        <begin position="47"/>
        <end position="66"/>
    </location>
</feature>
<reference evidence="3" key="1">
    <citation type="submission" date="2024-07" db="EMBL/GenBank/DDBJ databases">
        <authorList>
            <person name="Biller S.J."/>
        </authorList>
    </citation>
    <scope>NUCLEOTIDE SEQUENCE</scope>
    <source>
        <strain evidence="3">WC2420</strain>
    </source>
</reference>
<evidence type="ECO:0000256" key="1">
    <source>
        <dbReference type="SAM" id="MobiDB-lite"/>
    </source>
</evidence>
<keyword evidence="2" id="KW-0732">Signal</keyword>
<proteinExistence type="predicted"/>
<accession>A0AB39VQS2</accession>
<dbReference type="RefSeq" id="WP_009634920.1">
    <property type="nucleotide sequence ID" value="NZ_CP165628.1"/>
</dbReference>
<gene>
    <name evidence="3" type="ORF">AB3G37_22315</name>
</gene>